<dbReference type="InterPro" id="IPR012677">
    <property type="entry name" value="Nucleotide-bd_a/b_plait_sf"/>
</dbReference>
<dbReference type="PROSITE" id="PS50089">
    <property type="entry name" value="ZF_RING_2"/>
    <property type="match status" value="1"/>
</dbReference>
<evidence type="ECO:0000313" key="8">
    <source>
        <dbReference type="RefSeq" id="XP_020101473.1"/>
    </source>
</evidence>
<evidence type="ECO:0000256" key="3">
    <source>
        <dbReference type="SAM" id="MobiDB-lite"/>
    </source>
</evidence>
<feature type="region of interest" description="Disordered" evidence="3">
    <location>
        <begin position="825"/>
        <end position="866"/>
    </location>
</feature>
<keyword evidence="1" id="KW-0863">Zinc-finger</keyword>
<feature type="region of interest" description="Disordered" evidence="3">
    <location>
        <begin position="249"/>
        <end position="344"/>
    </location>
</feature>
<reference evidence="7 8" key="2">
    <citation type="submission" date="2025-04" db="UniProtKB">
        <authorList>
            <consortium name="RefSeq"/>
        </authorList>
    </citation>
    <scope>IDENTIFICATION</scope>
    <source>
        <tissue evidence="7 8">Leaf</tissue>
    </source>
</reference>
<protein>
    <submittedName>
        <fullName evidence="7 8">Uncharacterized protein LOC109719307</fullName>
    </submittedName>
</protein>
<dbReference type="Proteomes" id="UP000515123">
    <property type="component" value="Linkage group 13"/>
</dbReference>
<dbReference type="PROSITE" id="PS50102">
    <property type="entry name" value="RRM"/>
    <property type="match status" value="1"/>
</dbReference>
<dbReference type="InterPro" id="IPR039515">
    <property type="entry name" value="NOT4_mRING-HC-C4C4"/>
</dbReference>
<keyword evidence="6" id="KW-1185">Reference proteome</keyword>
<dbReference type="InterPro" id="IPR001841">
    <property type="entry name" value="Znf_RING"/>
</dbReference>
<dbReference type="InterPro" id="IPR000504">
    <property type="entry name" value="RRM_dom"/>
</dbReference>
<dbReference type="SUPFAM" id="SSF54928">
    <property type="entry name" value="RNA-binding domain, RBD"/>
    <property type="match status" value="1"/>
</dbReference>
<feature type="compositionally biased region" description="Polar residues" evidence="3">
    <location>
        <begin position="312"/>
        <end position="326"/>
    </location>
</feature>
<evidence type="ECO:0000256" key="2">
    <source>
        <dbReference type="PROSITE-ProRule" id="PRU00176"/>
    </source>
</evidence>
<dbReference type="GO" id="GO:0030014">
    <property type="term" value="C:CCR4-NOT complex"/>
    <property type="evidence" value="ECO:0007669"/>
    <property type="project" value="InterPro"/>
</dbReference>
<dbReference type="SUPFAM" id="SSF57850">
    <property type="entry name" value="RING/U-box"/>
    <property type="match status" value="1"/>
</dbReference>
<feature type="region of interest" description="Disordered" evidence="3">
    <location>
        <begin position="661"/>
        <end position="683"/>
    </location>
</feature>
<name>A0A6P5G0W5_ANACO</name>
<dbReference type="FunFam" id="3.30.70.330:FF:000161">
    <property type="entry name" value="RNA binding (RRM/RBD/RNP motifs) family protein"/>
    <property type="match status" value="1"/>
</dbReference>
<proteinExistence type="predicted"/>
<dbReference type="InterPro" id="IPR035979">
    <property type="entry name" value="RBD_domain_sf"/>
</dbReference>
<sequence length="1054" mass="115516">MTTMSDDGDRTCPLCAEEMDLTDQQLKPCKCGYDICVWCWHHIMDMAEKEDAEGRCPACRTPYDKERIVAANCKRVVAEISAEKKHKSQKVKPKASVEARKHLGGVRVIQRNLVYIIGLPYNLCDESILERREYFGQYGKVLKVSISRPTGAAAQQASLNNTFSVYITYAKEEEAVRCIQAVHNFVLDGKSLRACFGTTKYCHAWLKNMTCSNPDCLYLHDVGSQEDSFTKDEIISAYTRSRVPQIASNLQRRSGNILPPPADDFSSSGTASSKPALKNGSNIASSQTKISPPNSSAGKSTLPAAASWGNRGLNSKPTAASMSCSQALAKPKTETHSSSVLHSSVISSTKPVISAWHDDVDTSSKSPESKQVIQPSNASKPLEPYQPGIQNDYKAKGSAETFLDVDLSSGPSAWNDDVVVTSEGCEGKAAHFENRSLSLESLKAVTDEVSQPSTIIVSPEVDERDIPISRSNSITARSPRSEGLCRKSIGTGRDKITEGHELVDENVQNLCSDLSSVCLDSSFGANGLKADQPQTLVLNTCSAELPLKQTSNLELSFTKQVEQLPSPQASKGYPFYDQFGSSKPFDWSSELPKQGTVVNNNNQRLGHSNVITQTSSSSYQLHPSNTANLASYSSWSNDFRSEHSSFTDDSRTGLLSSLDNSSILSNSRKGDEQLSSFGNPERVFERPGMKSLEDKANCIGRYENSSSVEKAASVDKGESSIISDILSLDFDPWDDSLSSANNLAKMLGESEKAENAFKFSNSWKLQNSNQSRFSFAWQESEGNIPDPLIQNNHEQKLSLLQNSYGDRYQGGPVFNASEVPNAATNSSSALTFDRPTGASRSKISAPPGFSTPNRAPPPGFSSQDRLNQVYDTPYSENNLFGDHYQSHIAGNPGDIEFIDPAILAVGKGRMPGVNDSGLDLKSGFPAQYSTPNTDPRIQLLMQQSISSHQNLRLPNHIQDGFLPINDNFVTSRFLAQNNGALSPLELMSLQQPRNNNFINGQWDGWSDIRAGNNMGINEMLRTERFGLNNYYSNNEEPKFHIPRSGDLYNRAFGM</sequence>
<dbReference type="RefSeq" id="XP_020101472.1">
    <property type="nucleotide sequence ID" value="XM_020245883.1"/>
</dbReference>
<dbReference type="InterPro" id="IPR013083">
    <property type="entry name" value="Znf_RING/FYVE/PHD"/>
</dbReference>
<dbReference type="CDD" id="cd12438">
    <property type="entry name" value="RRM_CNOT4"/>
    <property type="match status" value="1"/>
</dbReference>
<dbReference type="InterPro" id="IPR039780">
    <property type="entry name" value="Mot2"/>
</dbReference>
<dbReference type="Gene3D" id="3.30.40.10">
    <property type="entry name" value="Zinc/RING finger domain, C3HC4 (zinc finger)"/>
    <property type="match status" value="1"/>
</dbReference>
<keyword evidence="2" id="KW-0694">RNA-binding</keyword>
<dbReference type="PANTHER" id="PTHR12603:SF36">
    <property type="entry name" value="RNA BINDING (RRM_RBD_RNP MOTIFS) FAMILY PROTEIN"/>
    <property type="match status" value="1"/>
</dbReference>
<dbReference type="OrthoDB" id="1923159at2759"/>
<dbReference type="GO" id="GO:0004842">
    <property type="term" value="F:ubiquitin-protein transferase activity"/>
    <property type="evidence" value="ECO:0007669"/>
    <property type="project" value="InterPro"/>
</dbReference>
<dbReference type="AlphaFoldDB" id="A0A6P5G0W5"/>
<dbReference type="SMART" id="SM00361">
    <property type="entry name" value="RRM_1"/>
    <property type="match status" value="1"/>
</dbReference>
<dbReference type="Pfam" id="PF14570">
    <property type="entry name" value="zf-RING_4"/>
    <property type="match status" value="1"/>
</dbReference>
<dbReference type="GeneID" id="109719307"/>
<evidence type="ECO:0000259" key="5">
    <source>
        <dbReference type="PROSITE" id="PS50102"/>
    </source>
</evidence>
<keyword evidence="1" id="KW-0862">Zinc</keyword>
<accession>A0A6P5G0W5</accession>
<dbReference type="Pfam" id="PF00076">
    <property type="entry name" value="RRM_1"/>
    <property type="match status" value="1"/>
</dbReference>
<evidence type="ECO:0000259" key="4">
    <source>
        <dbReference type="PROSITE" id="PS50089"/>
    </source>
</evidence>
<feature type="compositionally biased region" description="Polar residues" evidence="3">
    <location>
        <begin position="363"/>
        <end position="379"/>
    </location>
</feature>
<dbReference type="InterPro" id="IPR034261">
    <property type="entry name" value="CNOT4_RRM"/>
</dbReference>
<organism evidence="7">
    <name type="scientific">Ananas comosus</name>
    <name type="common">Pineapple</name>
    <name type="synonym">Ananas ananas</name>
    <dbReference type="NCBI Taxonomy" id="4615"/>
    <lineage>
        <taxon>Eukaryota</taxon>
        <taxon>Viridiplantae</taxon>
        <taxon>Streptophyta</taxon>
        <taxon>Embryophyta</taxon>
        <taxon>Tracheophyta</taxon>
        <taxon>Spermatophyta</taxon>
        <taxon>Magnoliopsida</taxon>
        <taxon>Liliopsida</taxon>
        <taxon>Poales</taxon>
        <taxon>Bromeliaceae</taxon>
        <taxon>Bromelioideae</taxon>
        <taxon>Ananas</taxon>
    </lineage>
</organism>
<feature type="region of interest" description="Disordered" evidence="3">
    <location>
        <begin position="358"/>
        <end position="391"/>
    </location>
</feature>
<feature type="domain" description="RRM" evidence="5">
    <location>
        <begin position="112"/>
        <end position="199"/>
    </location>
</feature>
<reference evidence="6" key="1">
    <citation type="journal article" date="2015" name="Nat. Genet.">
        <title>The pineapple genome and the evolution of CAM photosynthesis.</title>
        <authorList>
            <person name="Ming R."/>
            <person name="VanBuren R."/>
            <person name="Wai C.M."/>
            <person name="Tang H."/>
            <person name="Schatz M.C."/>
            <person name="Bowers J.E."/>
            <person name="Lyons E."/>
            <person name="Wang M.L."/>
            <person name="Chen J."/>
            <person name="Biggers E."/>
            <person name="Zhang J."/>
            <person name="Huang L."/>
            <person name="Zhang L."/>
            <person name="Miao W."/>
            <person name="Zhang J."/>
            <person name="Ye Z."/>
            <person name="Miao C."/>
            <person name="Lin Z."/>
            <person name="Wang H."/>
            <person name="Zhou H."/>
            <person name="Yim W.C."/>
            <person name="Priest H.D."/>
            <person name="Zheng C."/>
            <person name="Woodhouse M."/>
            <person name="Edger P.P."/>
            <person name="Guyot R."/>
            <person name="Guo H.B."/>
            <person name="Guo H."/>
            <person name="Zheng G."/>
            <person name="Singh R."/>
            <person name="Sharma A."/>
            <person name="Min X."/>
            <person name="Zheng Y."/>
            <person name="Lee H."/>
            <person name="Gurtowski J."/>
            <person name="Sedlazeck F.J."/>
            <person name="Harkess A."/>
            <person name="McKain M.R."/>
            <person name="Liao Z."/>
            <person name="Fang J."/>
            <person name="Liu J."/>
            <person name="Zhang X."/>
            <person name="Zhang Q."/>
            <person name="Hu W."/>
            <person name="Qin Y."/>
            <person name="Wang K."/>
            <person name="Chen L.Y."/>
            <person name="Shirley N."/>
            <person name="Lin Y.R."/>
            <person name="Liu L.Y."/>
            <person name="Hernandez A.G."/>
            <person name="Wright C.L."/>
            <person name="Bulone V."/>
            <person name="Tuskan G.A."/>
            <person name="Heath K."/>
            <person name="Zee F."/>
            <person name="Moore P.H."/>
            <person name="Sunkar R."/>
            <person name="Leebens-Mack J.H."/>
            <person name="Mockler T."/>
            <person name="Bennetzen J.L."/>
            <person name="Freeling M."/>
            <person name="Sankoff D."/>
            <person name="Paterson A.H."/>
            <person name="Zhu X."/>
            <person name="Yang X."/>
            <person name="Smith J.A."/>
            <person name="Cushman J.C."/>
            <person name="Paull R.E."/>
            <person name="Yu Q."/>
        </authorList>
    </citation>
    <scope>NUCLEOTIDE SEQUENCE [LARGE SCALE GENOMIC DNA]</scope>
    <source>
        <strain evidence="6">cv. F153</strain>
    </source>
</reference>
<dbReference type="InterPro" id="IPR003954">
    <property type="entry name" value="RRM_euk-type"/>
</dbReference>
<dbReference type="GO" id="GO:0016567">
    <property type="term" value="P:protein ubiquitination"/>
    <property type="evidence" value="ECO:0007669"/>
    <property type="project" value="TreeGrafter"/>
</dbReference>
<dbReference type="Gene3D" id="3.30.70.330">
    <property type="match status" value="1"/>
</dbReference>
<evidence type="ECO:0000313" key="7">
    <source>
        <dbReference type="RefSeq" id="XP_020101472.1"/>
    </source>
</evidence>
<dbReference type="RefSeq" id="XP_020101473.1">
    <property type="nucleotide sequence ID" value="XM_020245884.1"/>
</dbReference>
<feature type="compositionally biased region" description="Polar residues" evidence="3">
    <location>
        <begin position="265"/>
        <end position="299"/>
    </location>
</feature>
<dbReference type="GO" id="GO:0008270">
    <property type="term" value="F:zinc ion binding"/>
    <property type="evidence" value="ECO:0007669"/>
    <property type="project" value="UniProtKB-KW"/>
</dbReference>
<evidence type="ECO:0000256" key="1">
    <source>
        <dbReference type="PROSITE-ProRule" id="PRU00175"/>
    </source>
</evidence>
<feature type="domain" description="RING-type" evidence="4">
    <location>
        <begin position="12"/>
        <end position="60"/>
    </location>
</feature>
<dbReference type="CDD" id="cd16618">
    <property type="entry name" value="mRING-HC-C4C4_CNOT4"/>
    <property type="match status" value="1"/>
</dbReference>
<dbReference type="GO" id="GO:0003723">
    <property type="term" value="F:RNA binding"/>
    <property type="evidence" value="ECO:0007669"/>
    <property type="project" value="UniProtKB-UniRule"/>
</dbReference>
<gene>
    <name evidence="7 8" type="primary">LOC109719307</name>
</gene>
<dbReference type="PANTHER" id="PTHR12603">
    <property type="entry name" value="CCR4-NOT TRANSCRIPTION COMPLEX RELATED"/>
    <property type="match status" value="1"/>
</dbReference>
<keyword evidence="1" id="KW-0479">Metal-binding</keyword>
<evidence type="ECO:0000313" key="6">
    <source>
        <dbReference type="Proteomes" id="UP000515123"/>
    </source>
</evidence>